<proteinExistence type="predicted"/>
<feature type="compositionally biased region" description="Polar residues" evidence="1">
    <location>
        <begin position="1"/>
        <end position="14"/>
    </location>
</feature>
<sequence>MSNRSQSKNSNPENDPNDAPEMKDPVQAGSSDLDERMTRDYKEAIDKTHIINEERLRRVVPQSSMAYREPSEEEIDISWRPDPSGHPRRTF</sequence>
<protein>
    <submittedName>
        <fullName evidence="2">Str. FM013</fullName>
    </submittedName>
</protein>
<gene>
    <name evidence="2" type="ORF">PCAMFM013_S004g000700</name>
</gene>
<evidence type="ECO:0000313" key="3">
    <source>
        <dbReference type="Proteomes" id="UP000053732"/>
    </source>
</evidence>
<feature type="region of interest" description="Disordered" evidence="1">
    <location>
        <begin position="1"/>
        <end position="39"/>
    </location>
</feature>
<dbReference type="AlphaFoldDB" id="A0A0G4P382"/>
<organism evidence="2 3">
    <name type="scientific">Penicillium camemberti (strain FM 013)</name>
    <dbReference type="NCBI Taxonomy" id="1429867"/>
    <lineage>
        <taxon>Eukaryota</taxon>
        <taxon>Fungi</taxon>
        <taxon>Dikarya</taxon>
        <taxon>Ascomycota</taxon>
        <taxon>Pezizomycotina</taxon>
        <taxon>Eurotiomycetes</taxon>
        <taxon>Eurotiomycetidae</taxon>
        <taxon>Eurotiales</taxon>
        <taxon>Aspergillaceae</taxon>
        <taxon>Penicillium</taxon>
    </lineage>
</organism>
<evidence type="ECO:0000256" key="1">
    <source>
        <dbReference type="SAM" id="MobiDB-lite"/>
    </source>
</evidence>
<feature type="region of interest" description="Disordered" evidence="1">
    <location>
        <begin position="62"/>
        <end position="91"/>
    </location>
</feature>
<name>A0A0G4P382_PENC3</name>
<accession>A0A0G4P382</accession>
<keyword evidence="3" id="KW-1185">Reference proteome</keyword>
<evidence type="ECO:0000313" key="2">
    <source>
        <dbReference type="EMBL" id="CRL20759.1"/>
    </source>
</evidence>
<reference evidence="2 3" key="1">
    <citation type="journal article" date="2014" name="Nat. Commun.">
        <title>Multiple recent horizontal transfers of a large genomic region in cheese making fungi.</title>
        <authorList>
            <person name="Cheeseman K."/>
            <person name="Ropars J."/>
            <person name="Renault P."/>
            <person name="Dupont J."/>
            <person name="Gouzy J."/>
            <person name="Branca A."/>
            <person name="Abraham A.L."/>
            <person name="Ceppi M."/>
            <person name="Conseiller E."/>
            <person name="Debuchy R."/>
            <person name="Malagnac F."/>
            <person name="Goarin A."/>
            <person name="Silar P."/>
            <person name="Lacoste S."/>
            <person name="Sallet E."/>
            <person name="Bensimon A."/>
            <person name="Giraud T."/>
            <person name="Brygoo Y."/>
        </authorList>
    </citation>
    <scope>NUCLEOTIDE SEQUENCE [LARGE SCALE GENOMIC DNA]</scope>
    <source>
        <strain evidence="3">FM 013</strain>
    </source>
</reference>
<dbReference type="Proteomes" id="UP000053732">
    <property type="component" value="Unassembled WGS sequence"/>
</dbReference>
<dbReference type="EMBL" id="HG793137">
    <property type="protein sequence ID" value="CRL20759.1"/>
    <property type="molecule type" value="Genomic_DNA"/>
</dbReference>